<feature type="region of interest" description="Disordered" evidence="1">
    <location>
        <begin position="136"/>
        <end position="162"/>
    </location>
</feature>
<keyword evidence="2" id="KW-0732">Signal</keyword>
<sequence>MRNATRLFLAWATLLGSAMPAMAEVRTVYQGTLGTSEVVLEVNATGGGRYFYRRHGVDIPLSGPVTKLVEALPIQGEAMYRAAQGGNAPLFEDAQTRQPGPTWRGQVINGTFAGSWSDGPGKQNVAFELRQVRQYDPDKSPGATEPVTRAIPPGNTTGAASDAPISIETAPYDHLKLQTPLKQGAEHVSGAVAWRMVIDPRTRFSYPRLTRHPDARVAEKVNAILARRHGQLSLAALECKATLYTETHPAAGSLGNYDAELVRVTFLGPTLMSVVESGSADCGGAHPHNHYAPYTLDLVRGEYLDFHRLLRAFTRTPDGFVPSQTLMALIGKKLKAQGRGPESAAAADPQQYTGCDEVWPQYLALHFERTRGRDALAVAVSGVPHALGACLGTTVALPFTELKPLLKPAAGAYLFPKP</sequence>
<comment type="caution">
    <text evidence="3">The sequence shown here is derived from an EMBL/GenBank/DDBJ whole genome shotgun (WGS) entry which is preliminary data.</text>
</comment>
<gene>
    <name evidence="3" type="ORF">J2W25_004721</name>
</gene>
<evidence type="ECO:0000256" key="2">
    <source>
        <dbReference type="SAM" id="SignalP"/>
    </source>
</evidence>
<dbReference type="RefSeq" id="WP_307587390.1">
    <property type="nucleotide sequence ID" value="NZ_JAUSRQ010000015.1"/>
</dbReference>
<dbReference type="Proteomes" id="UP001244295">
    <property type="component" value="Unassembled WGS sequence"/>
</dbReference>
<feature type="signal peptide" evidence="2">
    <location>
        <begin position="1"/>
        <end position="23"/>
    </location>
</feature>
<protein>
    <recommendedName>
        <fullName evidence="5">DUF3298 domain-containing protein</fullName>
    </recommendedName>
</protein>
<evidence type="ECO:0008006" key="5">
    <source>
        <dbReference type="Google" id="ProtNLM"/>
    </source>
</evidence>
<evidence type="ECO:0000256" key="1">
    <source>
        <dbReference type="SAM" id="MobiDB-lite"/>
    </source>
</evidence>
<proteinExistence type="predicted"/>
<dbReference type="AlphaFoldDB" id="A0AAW8E1B0"/>
<feature type="chain" id="PRO_5043499522" description="DUF3298 domain-containing protein" evidence="2">
    <location>
        <begin position="24"/>
        <end position="418"/>
    </location>
</feature>
<reference evidence="3" key="1">
    <citation type="submission" date="2023-07" db="EMBL/GenBank/DDBJ databases">
        <title>Sorghum-associated microbial communities from plants grown in Nebraska, USA.</title>
        <authorList>
            <person name="Schachtman D."/>
        </authorList>
    </citation>
    <scope>NUCLEOTIDE SEQUENCE</scope>
    <source>
        <strain evidence="3">DS2795</strain>
    </source>
</reference>
<organism evidence="3 4">
    <name type="scientific">Variovorax boronicumulans</name>
    <dbReference type="NCBI Taxonomy" id="436515"/>
    <lineage>
        <taxon>Bacteria</taxon>
        <taxon>Pseudomonadati</taxon>
        <taxon>Pseudomonadota</taxon>
        <taxon>Betaproteobacteria</taxon>
        <taxon>Burkholderiales</taxon>
        <taxon>Comamonadaceae</taxon>
        <taxon>Variovorax</taxon>
    </lineage>
</organism>
<evidence type="ECO:0000313" key="4">
    <source>
        <dbReference type="Proteomes" id="UP001244295"/>
    </source>
</evidence>
<name>A0AAW8E1B0_9BURK</name>
<accession>A0AAW8E1B0</accession>
<dbReference type="EMBL" id="JAUSRR010000008">
    <property type="protein sequence ID" value="MDP9925678.1"/>
    <property type="molecule type" value="Genomic_DNA"/>
</dbReference>
<evidence type="ECO:0000313" key="3">
    <source>
        <dbReference type="EMBL" id="MDP9925678.1"/>
    </source>
</evidence>